<name>A0A8J3GJ40_9HYPH</name>
<feature type="region of interest" description="Disordered" evidence="1">
    <location>
        <begin position="1"/>
        <end position="79"/>
    </location>
</feature>
<proteinExistence type="predicted"/>
<dbReference type="EMBL" id="BMZO01000008">
    <property type="protein sequence ID" value="GHC75647.1"/>
    <property type="molecule type" value="Genomic_DNA"/>
</dbReference>
<reference evidence="2" key="2">
    <citation type="submission" date="2020-09" db="EMBL/GenBank/DDBJ databases">
        <authorList>
            <person name="Sun Q."/>
            <person name="Kim S."/>
        </authorList>
    </citation>
    <scope>NUCLEOTIDE SEQUENCE</scope>
    <source>
        <strain evidence="2">KCTC 42097</strain>
    </source>
</reference>
<dbReference type="Proteomes" id="UP000641137">
    <property type="component" value="Unassembled WGS sequence"/>
</dbReference>
<comment type="caution">
    <text evidence="2">The sequence shown here is derived from an EMBL/GenBank/DDBJ whole genome shotgun (WGS) entry which is preliminary data.</text>
</comment>
<reference evidence="2" key="1">
    <citation type="journal article" date="2014" name="Int. J. Syst. Evol. Microbiol.">
        <title>Complete genome sequence of Corynebacterium casei LMG S-19264T (=DSM 44701T), isolated from a smear-ripened cheese.</title>
        <authorList>
            <consortium name="US DOE Joint Genome Institute (JGI-PGF)"/>
            <person name="Walter F."/>
            <person name="Albersmeier A."/>
            <person name="Kalinowski J."/>
            <person name="Ruckert C."/>
        </authorList>
    </citation>
    <scope>NUCLEOTIDE SEQUENCE</scope>
    <source>
        <strain evidence="2">KCTC 42097</strain>
    </source>
</reference>
<evidence type="ECO:0000256" key="1">
    <source>
        <dbReference type="SAM" id="MobiDB-lite"/>
    </source>
</evidence>
<dbReference type="AlphaFoldDB" id="A0A8J3GJ40"/>
<evidence type="ECO:0000313" key="3">
    <source>
        <dbReference type="Proteomes" id="UP000641137"/>
    </source>
</evidence>
<keyword evidence="3" id="KW-1185">Reference proteome</keyword>
<organism evidence="2 3">
    <name type="scientific">Limoniibacter endophyticus</name>
    <dbReference type="NCBI Taxonomy" id="1565040"/>
    <lineage>
        <taxon>Bacteria</taxon>
        <taxon>Pseudomonadati</taxon>
        <taxon>Pseudomonadota</taxon>
        <taxon>Alphaproteobacteria</taxon>
        <taxon>Hyphomicrobiales</taxon>
        <taxon>Bartonellaceae</taxon>
        <taxon>Limoniibacter</taxon>
    </lineage>
</organism>
<feature type="compositionally biased region" description="Basic and acidic residues" evidence="1">
    <location>
        <begin position="38"/>
        <end position="79"/>
    </location>
</feature>
<gene>
    <name evidence="2" type="ORF">GCM10010136_25800</name>
</gene>
<sequence length="79" mass="8550">MAHASSKKMGAGAQGKEDGSGAMTDLPRELVGENEILSNRDKAQHSDQRGLDSKHVRNEQRQDHAANQDPDTKNEAPEG</sequence>
<protein>
    <submittedName>
        <fullName evidence="2">Uncharacterized protein</fullName>
    </submittedName>
</protein>
<accession>A0A8J3GJ40</accession>
<dbReference type="RefSeq" id="WP_189490806.1">
    <property type="nucleotide sequence ID" value="NZ_BMZO01000008.1"/>
</dbReference>
<evidence type="ECO:0000313" key="2">
    <source>
        <dbReference type="EMBL" id="GHC75647.1"/>
    </source>
</evidence>